<evidence type="ECO:0000259" key="1">
    <source>
        <dbReference type="Pfam" id="PF09851"/>
    </source>
</evidence>
<protein>
    <submittedName>
        <fullName evidence="2">Putative membrane protein</fullName>
    </submittedName>
</protein>
<dbReference type="EMBL" id="FNEI01000010">
    <property type="protein sequence ID" value="SDJ42859.1"/>
    <property type="molecule type" value="Genomic_DNA"/>
</dbReference>
<evidence type="ECO:0000313" key="2">
    <source>
        <dbReference type="EMBL" id="SDJ42859.1"/>
    </source>
</evidence>
<dbReference type="AlphaFoldDB" id="A0A1G8TMT6"/>
<dbReference type="Pfam" id="PF09851">
    <property type="entry name" value="SHOCT"/>
    <property type="match status" value="1"/>
</dbReference>
<dbReference type="InterPro" id="IPR018649">
    <property type="entry name" value="SHOCT"/>
</dbReference>
<accession>A0A1G8TMT6</accession>
<gene>
    <name evidence="2" type="ORF">SAMN05216555_110156</name>
</gene>
<keyword evidence="3" id="KW-1185">Reference proteome</keyword>
<dbReference type="Proteomes" id="UP000182130">
    <property type="component" value="Unassembled WGS sequence"/>
</dbReference>
<sequence length="34" mass="3942">MKSRALQILDERFARGELTTEAYREQLNVFGEGL</sequence>
<organism evidence="2 3">
    <name type="scientific">Arthrobacter cupressi</name>
    <dbReference type="NCBI Taxonomy" id="1045773"/>
    <lineage>
        <taxon>Bacteria</taxon>
        <taxon>Bacillati</taxon>
        <taxon>Actinomycetota</taxon>
        <taxon>Actinomycetes</taxon>
        <taxon>Micrococcales</taxon>
        <taxon>Micrococcaceae</taxon>
        <taxon>Arthrobacter</taxon>
    </lineage>
</organism>
<feature type="domain" description="SHOCT" evidence="1">
    <location>
        <begin position="5"/>
        <end position="27"/>
    </location>
</feature>
<name>A0A1G8TMT6_9MICC</name>
<evidence type="ECO:0000313" key="3">
    <source>
        <dbReference type="Proteomes" id="UP000182130"/>
    </source>
</evidence>
<proteinExistence type="predicted"/>
<reference evidence="3" key="1">
    <citation type="submission" date="2016-10" db="EMBL/GenBank/DDBJ databases">
        <authorList>
            <person name="Varghese N."/>
            <person name="Submissions S."/>
        </authorList>
    </citation>
    <scope>NUCLEOTIDE SEQUENCE [LARGE SCALE GENOMIC DNA]</scope>
    <source>
        <strain evidence="3">CGMCC 1.10783</strain>
    </source>
</reference>